<keyword evidence="2" id="KW-1185">Reference proteome</keyword>
<evidence type="ECO:0000313" key="1">
    <source>
        <dbReference type="EMBL" id="KAH3850946.1"/>
    </source>
</evidence>
<organism evidence="1 2">
    <name type="scientific">Dreissena polymorpha</name>
    <name type="common">Zebra mussel</name>
    <name type="synonym">Mytilus polymorpha</name>
    <dbReference type="NCBI Taxonomy" id="45954"/>
    <lineage>
        <taxon>Eukaryota</taxon>
        <taxon>Metazoa</taxon>
        <taxon>Spiralia</taxon>
        <taxon>Lophotrochozoa</taxon>
        <taxon>Mollusca</taxon>
        <taxon>Bivalvia</taxon>
        <taxon>Autobranchia</taxon>
        <taxon>Heteroconchia</taxon>
        <taxon>Euheterodonta</taxon>
        <taxon>Imparidentia</taxon>
        <taxon>Neoheterodontei</taxon>
        <taxon>Myida</taxon>
        <taxon>Dreissenoidea</taxon>
        <taxon>Dreissenidae</taxon>
        <taxon>Dreissena</taxon>
    </lineage>
</organism>
<proteinExistence type="predicted"/>
<reference evidence="1" key="2">
    <citation type="submission" date="2020-11" db="EMBL/GenBank/DDBJ databases">
        <authorList>
            <person name="McCartney M.A."/>
            <person name="Auch B."/>
            <person name="Kono T."/>
            <person name="Mallez S."/>
            <person name="Becker A."/>
            <person name="Gohl D.M."/>
            <person name="Silverstein K.A.T."/>
            <person name="Koren S."/>
            <person name="Bechman K.B."/>
            <person name="Herman A."/>
            <person name="Abrahante J.E."/>
            <person name="Garbe J."/>
        </authorList>
    </citation>
    <scope>NUCLEOTIDE SEQUENCE</scope>
    <source>
        <strain evidence="1">Duluth1</strain>
        <tissue evidence="1">Whole animal</tissue>
    </source>
</reference>
<dbReference type="EMBL" id="JAIWYP010000003">
    <property type="protein sequence ID" value="KAH3850946.1"/>
    <property type="molecule type" value="Genomic_DNA"/>
</dbReference>
<accession>A0A9D4L5P7</accession>
<gene>
    <name evidence="1" type="ORF">DPMN_093422</name>
</gene>
<comment type="caution">
    <text evidence="1">The sequence shown here is derived from an EMBL/GenBank/DDBJ whole genome shotgun (WGS) entry which is preliminary data.</text>
</comment>
<reference evidence="1" key="1">
    <citation type="journal article" date="2019" name="bioRxiv">
        <title>The Genome of the Zebra Mussel, Dreissena polymorpha: A Resource for Invasive Species Research.</title>
        <authorList>
            <person name="McCartney M.A."/>
            <person name="Auch B."/>
            <person name="Kono T."/>
            <person name="Mallez S."/>
            <person name="Zhang Y."/>
            <person name="Obille A."/>
            <person name="Becker A."/>
            <person name="Abrahante J.E."/>
            <person name="Garbe J."/>
            <person name="Badalamenti J.P."/>
            <person name="Herman A."/>
            <person name="Mangelson H."/>
            <person name="Liachko I."/>
            <person name="Sullivan S."/>
            <person name="Sone E.D."/>
            <person name="Koren S."/>
            <person name="Silverstein K.A.T."/>
            <person name="Beckman K.B."/>
            <person name="Gohl D.M."/>
        </authorList>
    </citation>
    <scope>NUCLEOTIDE SEQUENCE</scope>
    <source>
        <strain evidence="1">Duluth1</strain>
        <tissue evidence="1">Whole animal</tissue>
    </source>
</reference>
<dbReference type="AlphaFoldDB" id="A0A9D4L5P7"/>
<protein>
    <submittedName>
        <fullName evidence="1">Uncharacterized protein</fullName>
    </submittedName>
</protein>
<evidence type="ECO:0000313" key="2">
    <source>
        <dbReference type="Proteomes" id="UP000828390"/>
    </source>
</evidence>
<name>A0A9D4L5P7_DREPO</name>
<sequence length="53" mass="5646">MASVEACFSCVSVLVFSGEMRYSSTDGDVPVCIFGRGGLFLVARFRGSKYAGN</sequence>
<dbReference type="Proteomes" id="UP000828390">
    <property type="component" value="Unassembled WGS sequence"/>
</dbReference>